<sequence>MAKHSDARAISQKTFQTKEACEAYLEELHDEFLKGDTLCEPEGCVLYFGMHGDVYWTLCKVNFPNIWLSLSQQISKTVSRDTYQSILIG</sequence>
<organism evidence="1 2">
    <name type="scientific">Trichonephila clavata</name>
    <name type="common">Joro spider</name>
    <name type="synonym">Nephila clavata</name>
    <dbReference type="NCBI Taxonomy" id="2740835"/>
    <lineage>
        <taxon>Eukaryota</taxon>
        <taxon>Metazoa</taxon>
        <taxon>Ecdysozoa</taxon>
        <taxon>Arthropoda</taxon>
        <taxon>Chelicerata</taxon>
        <taxon>Arachnida</taxon>
        <taxon>Araneae</taxon>
        <taxon>Araneomorphae</taxon>
        <taxon>Entelegynae</taxon>
        <taxon>Araneoidea</taxon>
        <taxon>Nephilidae</taxon>
        <taxon>Trichonephila</taxon>
    </lineage>
</organism>
<evidence type="ECO:0000313" key="2">
    <source>
        <dbReference type="Proteomes" id="UP000887116"/>
    </source>
</evidence>
<comment type="caution">
    <text evidence="1">The sequence shown here is derived from an EMBL/GenBank/DDBJ whole genome shotgun (WGS) entry which is preliminary data.</text>
</comment>
<accession>A0A8X6LN90</accession>
<name>A0A8X6LN90_TRICU</name>
<proteinExistence type="predicted"/>
<reference evidence="1" key="1">
    <citation type="submission" date="2020-07" db="EMBL/GenBank/DDBJ databases">
        <title>Multicomponent nature underlies the extraordinary mechanical properties of spider dragline silk.</title>
        <authorList>
            <person name="Kono N."/>
            <person name="Nakamura H."/>
            <person name="Mori M."/>
            <person name="Yoshida Y."/>
            <person name="Ohtoshi R."/>
            <person name="Malay A.D."/>
            <person name="Moran D.A.P."/>
            <person name="Tomita M."/>
            <person name="Numata K."/>
            <person name="Arakawa K."/>
        </authorList>
    </citation>
    <scope>NUCLEOTIDE SEQUENCE</scope>
</reference>
<dbReference type="AlphaFoldDB" id="A0A8X6LN90"/>
<dbReference type="EMBL" id="BMAO01007247">
    <property type="protein sequence ID" value="GFR14632.1"/>
    <property type="molecule type" value="Genomic_DNA"/>
</dbReference>
<dbReference type="Proteomes" id="UP000887116">
    <property type="component" value="Unassembled WGS sequence"/>
</dbReference>
<gene>
    <name evidence="1" type="ORF">TNCT_489971</name>
</gene>
<protein>
    <submittedName>
        <fullName evidence="1">Uncharacterized protein</fullName>
    </submittedName>
</protein>
<keyword evidence="2" id="KW-1185">Reference proteome</keyword>
<evidence type="ECO:0000313" key="1">
    <source>
        <dbReference type="EMBL" id="GFR14632.1"/>
    </source>
</evidence>